<keyword evidence="3 7" id="KW-0812">Transmembrane</keyword>
<keyword evidence="4 7" id="KW-0256">Endoplasmic reticulum</keyword>
<protein>
    <recommendedName>
        <fullName evidence="7">Dolichol-phosphate mannosyltransferase subunit 3</fullName>
    </recommendedName>
</protein>
<feature type="transmembrane region" description="Helical" evidence="7">
    <location>
        <begin position="43"/>
        <end position="65"/>
    </location>
</feature>
<dbReference type="InterPro" id="IPR013174">
    <property type="entry name" value="DPM3"/>
</dbReference>
<dbReference type="PANTHER" id="PTHR16433:SF0">
    <property type="entry name" value="DOLICHOL-PHOSPHATE MANNOSYLTRANSFERASE SUBUNIT 3"/>
    <property type="match status" value="1"/>
</dbReference>
<keyword evidence="6 7" id="KW-0472">Membrane</keyword>
<proteinExistence type="inferred from homology"/>
<comment type="subunit">
    <text evidence="7">Component of the dolichol-phosphate mannose (DPM) synthase complex.</text>
</comment>
<evidence type="ECO:0000256" key="2">
    <source>
        <dbReference type="ARBA" id="ARBA00010430"/>
    </source>
</evidence>
<comment type="caution">
    <text evidence="7">Lacks conserved residue(s) required for the propagation of feature annotation.</text>
</comment>
<organism evidence="8 9">
    <name type="scientific">Polyrhizophydium stewartii</name>
    <dbReference type="NCBI Taxonomy" id="2732419"/>
    <lineage>
        <taxon>Eukaryota</taxon>
        <taxon>Fungi</taxon>
        <taxon>Fungi incertae sedis</taxon>
        <taxon>Chytridiomycota</taxon>
        <taxon>Chytridiomycota incertae sedis</taxon>
        <taxon>Chytridiomycetes</taxon>
        <taxon>Rhizophydiales</taxon>
        <taxon>Rhizophydiales incertae sedis</taxon>
        <taxon>Polyrhizophydium</taxon>
    </lineage>
</organism>
<evidence type="ECO:0000256" key="6">
    <source>
        <dbReference type="ARBA" id="ARBA00023136"/>
    </source>
</evidence>
<comment type="subcellular location">
    <subcellularLocation>
        <location evidence="1 7">Endoplasmic reticulum membrane</location>
        <topology evidence="1 7">Multi-pass membrane protein</topology>
    </subcellularLocation>
</comment>
<dbReference type="Pfam" id="PF08285">
    <property type="entry name" value="DPM3"/>
    <property type="match status" value="1"/>
</dbReference>
<dbReference type="EMBL" id="JADGIZ020000042">
    <property type="protein sequence ID" value="KAL2913747.1"/>
    <property type="molecule type" value="Genomic_DNA"/>
</dbReference>
<keyword evidence="8" id="KW-0328">Glycosyltransferase</keyword>
<evidence type="ECO:0000313" key="9">
    <source>
        <dbReference type="Proteomes" id="UP001527925"/>
    </source>
</evidence>
<reference evidence="8 9" key="1">
    <citation type="submission" date="2023-09" db="EMBL/GenBank/DDBJ databases">
        <title>Pangenome analysis of Batrachochytrium dendrobatidis and related Chytrids.</title>
        <authorList>
            <person name="Yacoub M.N."/>
            <person name="Stajich J.E."/>
            <person name="James T.Y."/>
        </authorList>
    </citation>
    <scope>NUCLEOTIDE SEQUENCE [LARGE SCALE GENOMIC DNA]</scope>
    <source>
        <strain evidence="8 9">JEL0888</strain>
    </source>
</reference>
<comment type="pathway">
    <text evidence="7">Protein modification; protein glycosylation.</text>
</comment>
<evidence type="ECO:0000313" key="8">
    <source>
        <dbReference type="EMBL" id="KAL2913747.1"/>
    </source>
</evidence>
<keyword evidence="8" id="KW-0808">Transferase</keyword>
<keyword evidence="5 7" id="KW-1133">Transmembrane helix</keyword>
<dbReference type="GO" id="GO:0016757">
    <property type="term" value="F:glycosyltransferase activity"/>
    <property type="evidence" value="ECO:0007669"/>
    <property type="project" value="UniProtKB-KW"/>
</dbReference>
<dbReference type="PANTHER" id="PTHR16433">
    <property type="entry name" value="DOLICHOL-PHOSPHATE MANNOSYLTRANSFERASE SUBUNIT 3"/>
    <property type="match status" value="1"/>
</dbReference>
<name>A0ABR4N2L3_9FUNG</name>
<comment type="caution">
    <text evidence="8">The sequence shown here is derived from an EMBL/GenBank/DDBJ whole genome shotgun (WGS) entry which is preliminary data.</text>
</comment>
<evidence type="ECO:0000256" key="3">
    <source>
        <dbReference type="ARBA" id="ARBA00022692"/>
    </source>
</evidence>
<evidence type="ECO:0000256" key="5">
    <source>
        <dbReference type="ARBA" id="ARBA00022989"/>
    </source>
</evidence>
<evidence type="ECO:0000256" key="1">
    <source>
        <dbReference type="ARBA" id="ARBA00004477"/>
    </source>
</evidence>
<sequence length="96" mass="10664">MSRAVRFVLAFVLFFAAWATLLFHNRTLPDLVLPPVFDKIIPVIPLWLLVTFGSYSLANIGWALVTFGDCPDAQASLLKEIQAAKMDLRSRGVSVD</sequence>
<accession>A0ABR4N2L3</accession>
<evidence type="ECO:0000256" key="4">
    <source>
        <dbReference type="ARBA" id="ARBA00022824"/>
    </source>
</evidence>
<dbReference type="Proteomes" id="UP001527925">
    <property type="component" value="Unassembled WGS sequence"/>
</dbReference>
<comment type="similarity">
    <text evidence="2 7">Belongs to the DPM3 family.</text>
</comment>
<evidence type="ECO:0000256" key="7">
    <source>
        <dbReference type="RuleBase" id="RU365085"/>
    </source>
</evidence>
<comment type="function">
    <text evidence="7">Stabilizer subunit of the dolichol-phosphate mannose (DPM) synthase complex; tethers catalytic subunit to the ER.</text>
</comment>
<gene>
    <name evidence="8" type="primary">DPM3</name>
    <name evidence="8" type="ORF">HK105_206763</name>
</gene>
<keyword evidence="9" id="KW-1185">Reference proteome</keyword>